<keyword evidence="6 8" id="KW-1133">Transmembrane helix</keyword>
<accession>A0A955I732</accession>
<dbReference type="PANTHER" id="PTHR47019:SF1">
    <property type="entry name" value="LIPID II FLIPPASE MURJ"/>
    <property type="match status" value="1"/>
</dbReference>
<keyword evidence="4" id="KW-0133">Cell shape</keyword>
<evidence type="ECO:0000256" key="8">
    <source>
        <dbReference type="SAM" id="Phobius"/>
    </source>
</evidence>
<dbReference type="AlphaFoldDB" id="A0A955I732"/>
<name>A0A955I732_9BACT</name>
<dbReference type="EMBL" id="JAGQLI010000083">
    <property type="protein sequence ID" value="MCA9379109.1"/>
    <property type="molecule type" value="Genomic_DNA"/>
</dbReference>
<reference evidence="9" key="1">
    <citation type="submission" date="2020-04" db="EMBL/GenBank/DDBJ databases">
        <authorList>
            <person name="Zhang T."/>
        </authorList>
    </citation>
    <scope>NUCLEOTIDE SEQUENCE</scope>
    <source>
        <strain evidence="9">HKST-UBA12</strain>
    </source>
</reference>
<organism evidence="9 10">
    <name type="scientific">Candidatus Dojkabacteria bacterium</name>
    <dbReference type="NCBI Taxonomy" id="2099670"/>
    <lineage>
        <taxon>Bacteria</taxon>
        <taxon>Candidatus Dojkabacteria</taxon>
    </lineage>
</organism>
<dbReference type="GO" id="GO:0015648">
    <property type="term" value="F:lipid-linked peptidoglycan transporter activity"/>
    <property type="evidence" value="ECO:0007669"/>
    <property type="project" value="TreeGrafter"/>
</dbReference>
<evidence type="ECO:0000256" key="3">
    <source>
        <dbReference type="ARBA" id="ARBA00022692"/>
    </source>
</evidence>
<feature type="transmembrane region" description="Helical" evidence="8">
    <location>
        <begin position="258"/>
        <end position="279"/>
    </location>
</feature>
<dbReference type="InterPro" id="IPR004268">
    <property type="entry name" value="MurJ"/>
</dbReference>
<evidence type="ECO:0000256" key="4">
    <source>
        <dbReference type="ARBA" id="ARBA00022960"/>
    </source>
</evidence>
<dbReference type="PANTHER" id="PTHR47019">
    <property type="entry name" value="LIPID II FLIPPASE MURJ"/>
    <property type="match status" value="1"/>
</dbReference>
<evidence type="ECO:0008006" key="11">
    <source>
        <dbReference type="Google" id="ProtNLM"/>
    </source>
</evidence>
<feature type="transmembrane region" description="Helical" evidence="8">
    <location>
        <begin position="111"/>
        <end position="139"/>
    </location>
</feature>
<dbReference type="GO" id="GO:0034204">
    <property type="term" value="P:lipid translocation"/>
    <property type="evidence" value="ECO:0007669"/>
    <property type="project" value="TreeGrafter"/>
</dbReference>
<evidence type="ECO:0000256" key="1">
    <source>
        <dbReference type="ARBA" id="ARBA00004651"/>
    </source>
</evidence>
<keyword evidence="7 8" id="KW-0472">Membrane</keyword>
<evidence type="ECO:0000256" key="7">
    <source>
        <dbReference type="ARBA" id="ARBA00023136"/>
    </source>
</evidence>
<sequence>MTQTVRSTINNIKELLIKEQTEILKAAGLLMLPSILTKITGQLFNLLAASKLPLESKALNEFLLASALPEMVANILLLGVISAVVIPIFVEVKEKHGRERFLRVYNTIFNISVVAFTAAAVFVILFADRIFPFFLTYVIRPEVMPDPASVGNIVSMMRFLMIPMLILGISVFITSGLNVYQRFFVPQLAPLFYNVGRIFGVFVLIPLLHQSPWAFVIGTLIGSILHLLVQLPLARYLKLSYLPVMDLHDEYTRKMFRVSFPRSISLAAEQVAITVQEFIAGGLSNISLPAFYFASSLALVIPTLFGYTFSVASFPLLSSLYSQERFQEVGELVTKTLNQILFLSLPFVIAAMILRLPVVRLVYGVLPDTEFNRESSVAVAWILLFFSVGLVFTAMKWYL</sequence>
<keyword evidence="5" id="KW-0573">Peptidoglycan synthesis</keyword>
<evidence type="ECO:0000256" key="2">
    <source>
        <dbReference type="ARBA" id="ARBA00022475"/>
    </source>
</evidence>
<evidence type="ECO:0000313" key="9">
    <source>
        <dbReference type="EMBL" id="MCA9379109.1"/>
    </source>
</evidence>
<dbReference type="GO" id="GO:0009252">
    <property type="term" value="P:peptidoglycan biosynthetic process"/>
    <property type="evidence" value="ECO:0007669"/>
    <property type="project" value="UniProtKB-KW"/>
</dbReference>
<protein>
    <recommendedName>
        <fullName evidence="11">Murein biosynthesis integral membrane protein MurJ</fullName>
    </recommendedName>
</protein>
<dbReference type="Pfam" id="PF03023">
    <property type="entry name" value="MurJ"/>
    <property type="match status" value="1"/>
</dbReference>
<feature type="transmembrane region" description="Helical" evidence="8">
    <location>
        <begin position="214"/>
        <end position="237"/>
    </location>
</feature>
<evidence type="ECO:0000256" key="5">
    <source>
        <dbReference type="ARBA" id="ARBA00022984"/>
    </source>
</evidence>
<keyword evidence="3 8" id="KW-0812">Transmembrane</keyword>
<feature type="transmembrane region" description="Helical" evidence="8">
    <location>
        <begin position="337"/>
        <end position="358"/>
    </location>
</feature>
<feature type="non-terminal residue" evidence="9">
    <location>
        <position position="399"/>
    </location>
</feature>
<feature type="transmembrane region" description="Helical" evidence="8">
    <location>
        <begin position="191"/>
        <end position="208"/>
    </location>
</feature>
<comment type="caution">
    <text evidence="9">The sequence shown here is derived from an EMBL/GenBank/DDBJ whole genome shotgun (WGS) entry which is preliminary data.</text>
</comment>
<feature type="transmembrane region" description="Helical" evidence="8">
    <location>
        <begin position="291"/>
        <end position="317"/>
    </location>
</feature>
<dbReference type="GO" id="GO:0005886">
    <property type="term" value="C:plasma membrane"/>
    <property type="evidence" value="ECO:0007669"/>
    <property type="project" value="UniProtKB-SubCell"/>
</dbReference>
<feature type="transmembrane region" description="Helical" evidence="8">
    <location>
        <begin position="159"/>
        <end position="179"/>
    </location>
</feature>
<reference evidence="9" key="2">
    <citation type="journal article" date="2021" name="Microbiome">
        <title>Successional dynamics and alternative stable states in a saline activated sludge microbial community over 9 years.</title>
        <authorList>
            <person name="Wang Y."/>
            <person name="Ye J."/>
            <person name="Ju F."/>
            <person name="Liu L."/>
            <person name="Boyd J.A."/>
            <person name="Deng Y."/>
            <person name="Parks D.H."/>
            <person name="Jiang X."/>
            <person name="Yin X."/>
            <person name="Woodcroft B.J."/>
            <person name="Tyson G.W."/>
            <person name="Hugenholtz P."/>
            <person name="Polz M.F."/>
            <person name="Zhang T."/>
        </authorList>
    </citation>
    <scope>NUCLEOTIDE SEQUENCE</scope>
    <source>
        <strain evidence="9">HKST-UBA12</strain>
    </source>
</reference>
<proteinExistence type="predicted"/>
<evidence type="ECO:0000313" key="10">
    <source>
        <dbReference type="Proteomes" id="UP000760819"/>
    </source>
</evidence>
<dbReference type="GO" id="GO:0008360">
    <property type="term" value="P:regulation of cell shape"/>
    <property type="evidence" value="ECO:0007669"/>
    <property type="project" value="UniProtKB-KW"/>
</dbReference>
<gene>
    <name evidence="9" type="ORF">KC640_01650</name>
</gene>
<feature type="transmembrane region" description="Helical" evidence="8">
    <location>
        <begin position="71"/>
        <end position="90"/>
    </location>
</feature>
<dbReference type="Proteomes" id="UP000760819">
    <property type="component" value="Unassembled WGS sequence"/>
</dbReference>
<comment type="subcellular location">
    <subcellularLocation>
        <location evidence="1">Cell membrane</location>
        <topology evidence="1">Multi-pass membrane protein</topology>
    </subcellularLocation>
</comment>
<dbReference type="InterPro" id="IPR051050">
    <property type="entry name" value="Lipid_II_flippase_MurJ/MviN"/>
</dbReference>
<evidence type="ECO:0000256" key="6">
    <source>
        <dbReference type="ARBA" id="ARBA00022989"/>
    </source>
</evidence>
<feature type="transmembrane region" description="Helical" evidence="8">
    <location>
        <begin position="378"/>
        <end position="398"/>
    </location>
</feature>
<keyword evidence="2" id="KW-1003">Cell membrane</keyword>